<evidence type="ECO:0000256" key="7">
    <source>
        <dbReference type="ARBA" id="ARBA00023136"/>
    </source>
</evidence>
<evidence type="ECO:0000256" key="1">
    <source>
        <dbReference type="ARBA" id="ARBA00004643"/>
    </source>
</evidence>
<proteinExistence type="inferred from homology"/>
<evidence type="ECO:0000256" key="4">
    <source>
        <dbReference type="ARBA" id="ARBA00022824"/>
    </source>
</evidence>
<evidence type="ECO:0000256" key="2">
    <source>
        <dbReference type="ARBA" id="ARBA00007685"/>
    </source>
</evidence>
<evidence type="ECO:0000313" key="9">
    <source>
        <dbReference type="EMBL" id="RKP12930.1"/>
    </source>
</evidence>
<evidence type="ECO:0000256" key="3">
    <source>
        <dbReference type="ARBA" id="ARBA00022692"/>
    </source>
</evidence>
<dbReference type="GO" id="GO:0005789">
    <property type="term" value="C:endoplasmic reticulum membrane"/>
    <property type="evidence" value="ECO:0007669"/>
    <property type="project" value="UniProtKB-SubCell"/>
</dbReference>
<evidence type="ECO:0000256" key="6">
    <source>
        <dbReference type="ARBA" id="ARBA00022989"/>
    </source>
</evidence>
<evidence type="ECO:0000256" key="5">
    <source>
        <dbReference type="ARBA" id="ARBA00022968"/>
    </source>
</evidence>
<keyword evidence="4" id="KW-0256">Endoplasmic reticulum</keyword>
<dbReference type="OrthoDB" id="2124077at2759"/>
<organism evidence="9 10">
    <name type="scientific">Piptocephalis cylindrospora</name>
    <dbReference type="NCBI Taxonomy" id="1907219"/>
    <lineage>
        <taxon>Eukaryota</taxon>
        <taxon>Fungi</taxon>
        <taxon>Fungi incertae sedis</taxon>
        <taxon>Zoopagomycota</taxon>
        <taxon>Zoopagomycotina</taxon>
        <taxon>Zoopagomycetes</taxon>
        <taxon>Zoopagales</taxon>
        <taxon>Piptocephalidaceae</taxon>
        <taxon>Piptocephalis</taxon>
    </lineage>
</organism>
<feature type="transmembrane region" description="Helical" evidence="8">
    <location>
        <begin position="47"/>
        <end position="68"/>
    </location>
</feature>
<dbReference type="EMBL" id="KZ988159">
    <property type="protein sequence ID" value="RKP12930.1"/>
    <property type="molecule type" value="Genomic_DNA"/>
</dbReference>
<keyword evidence="3 8" id="KW-0812">Transmembrane</keyword>
<gene>
    <name evidence="9" type="ORF">BJ684DRAFT_20553</name>
</gene>
<accession>A0A4P9Y571</accession>
<protein>
    <submittedName>
        <fullName evidence="9">Uncharacterized protein</fullName>
    </submittedName>
</protein>
<dbReference type="InterPro" id="IPR036330">
    <property type="entry name" value="Ost4p_sf"/>
</dbReference>
<reference evidence="10" key="1">
    <citation type="journal article" date="2018" name="Nat. Microbiol.">
        <title>Leveraging single-cell genomics to expand the fungal tree of life.</title>
        <authorList>
            <person name="Ahrendt S.R."/>
            <person name="Quandt C.A."/>
            <person name="Ciobanu D."/>
            <person name="Clum A."/>
            <person name="Salamov A."/>
            <person name="Andreopoulos B."/>
            <person name="Cheng J.F."/>
            <person name="Woyke T."/>
            <person name="Pelin A."/>
            <person name="Henrissat B."/>
            <person name="Reynolds N.K."/>
            <person name="Benny G.L."/>
            <person name="Smith M.E."/>
            <person name="James T.Y."/>
            <person name="Grigoriev I.V."/>
        </authorList>
    </citation>
    <scope>NUCLEOTIDE SEQUENCE [LARGE SCALE GENOMIC DNA]</scope>
</reference>
<comment type="similarity">
    <text evidence="2">Belongs to the OST4 family.</text>
</comment>
<keyword evidence="6 8" id="KW-1133">Transmembrane helix</keyword>
<dbReference type="Proteomes" id="UP000267251">
    <property type="component" value="Unassembled WGS sequence"/>
</dbReference>
<comment type="subcellular location">
    <subcellularLocation>
        <location evidence="1">Endoplasmic reticulum membrane</location>
        <topology evidence="1">Single-pass type III membrane protein</topology>
    </subcellularLocation>
</comment>
<dbReference type="AlphaFoldDB" id="A0A4P9Y571"/>
<keyword evidence="10" id="KW-1185">Reference proteome</keyword>
<dbReference type="InterPro" id="IPR018943">
    <property type="entry name" value="Oligosaccaryltransferase"/>
</dbReference>
<keyword evidence="7 8" id="KW-0472">Membrane</keyword>
<sequence>MSDTAANEDNPLFLHLANIKIVRLLSPRSPTKHSIFSLTTMFTDDNLGVLANTLGMVTVVLIGVYHYLEVNAL</sequence>
<evidence type="ECO:0000313" key="10">
    <source>
        <dbReference type="Proteomes" id="UP000267251"/>
    </source>
</evidence>
<dbReference type="SUPFAM" id="SSF103464">
    <property type="entry name" value="Oligosaccharyltransferase subunit ost4p"/>
    <property type="match status" value="1"/>
</dbReference>
<evidence type="ECO:0000256" key="8">
    <source>
        <dbReference type="SAM" id="Phobius"/>
    </source>
</evidence>
<name>A0A4P9Y571_9FUNG</name>
<dbReference type="Pfam" id="PF10215">
    <property type="entry name" value="Ost4"/>
    <property type="match status" value="1"/>
</dbReference>
<keyword evidence="5" id="KW-0735">Signal-anchor</keyword>